<organism evidence="1 2">
    <name type="scientific">Petralouisia muris</name>
    <dbReference type="NCBI Taxonomy" id="3032872"/>
    <lineage>
        <taxon>Bacteria</taxon>
        <taxon>Bacillati</taxon>
        <taxon>Bacillota</taxon>
        <taxon>Clostridia</taxon>
        <taxon>Lachnospirales</taxon>
        <taxon>Lachnospiraceae</taxon>
        <taxon>Petralouisia</taxon>
    </lineage>
</organism>
<gene>
    <name evidence="1" type="ORF">E5329_05050</name>
</gene>
<proteinExistence type="predicted"/>
<sequence>MSNNRTFIADIKSRRMYKKLGDCIIESNNEDYPHLTFRVKSVVDYLRIVELLSKTKFENFVGGEIIYRGMSDAEWKLMPYLGRYSELSDGQEFNLVNSFLALRPEAFQELNTNFEILSKMQHYGLPTRLLDFTTNPLIALFFACNEFIGAKDARVVCHRAFVNVAQNPIIEEICGFYKCFYQEDVWLDDLSISPKKYLQTLYRNEDYRFLVAHPFCWNERIRRQAAVFMIFPNKLFDHFGLYVSGGRKAYSDHWGDDSFRKILEMVEKEPLKKMYPNGVVRPLDFDSRDFYVTHRSIKLLFDYYKESTIGEQIVNDWGNPLKKRFQFESGLQNIDSETMKREFCSIIIDKRKKKEILKELCTLGIDESYVYPELQYAAKKVKETYL</sequence>
<comment type="caution">
    <text evidence="1">The sequence shown here is derived from an EMBL/GenBank/DDBJ whole genome shotgun (WGS) entry which is preliminary data.</text>
</comment>
<protein>
    <submittedName>
        <fullName evidence="1">FRG domain-containing protein</fullName>
    </submittedName>
</protein>
<evidence type="ECO:0000313" key="2">
    <source>
        <dbReference type="Proteomes" id="UP000304953"/>
    </source>
</evidence>
<reference evidence="1" key="1">
    <citation type="submission" date="2019-04" db="EMBL/GenBank/DDBJ databases">
        <title>Microbes associate with the intestines of laboratory mice.</title>
        <authorList>
            <person name="Navarre W."/>
            <person name="Wong E."/>
            <person name="Huang K."/>
            <person name="Tropini C."/>
            <person name="Ng K."/>
            <person name="Yu B."/>
        </authorList>
    </citation>
    <scope>NUCLEOTIDE SEQUENCE</scope>
    <source>
        <strain evidence="1">NM01_1-7b</strain>
    </source>
</reference>
<dbReference type="EMBL" id="SRYA01000008">
    <property type="protein sequence ID" value="TGY97278.1"/>
    <property type="molecule type" value="Genomic_DNA"/>
</dbReference>
<evidence type="ECO:0000313" key="1">
    <source>
        <dbReference type="EMBL" id="TGY97278.1"/>
    </source>
</evidence>
<dbReference type="Proteomes" id="UP000304953">
    <property type="component" value="Unassembled WGS sequence"/>
</dbReference>
<accession>A0AC61RZH9</accession>
<keyword evidence="2" id="KW-1185">Reference proteome</keyword>
<name>A0AC61RZH9_9FIRM</name>